<organism evidence="2 3">
    <name type="scientific">Acaulospora morrowiae</name>
    <dbReference type="NCBI Taxonomy" id="94023"/>
    <lineage>
        <taxon>Eukaryota</taxon>
        <taxon>Fungi</taxon>
        <taxon>Fungi incertae sedis</taxon>
        <taxon>Mucoromycota</taxon>
        <taxon>Glomeromycotina</taxon>
        <taxon>Glomeromycetes</taxon>
        <taxon>Diversisporales</taxon>
        <taxon>Acaulosporaceae</taxon>
        <taxon>Acaulospora</taxon>
    </lineage>
</organism>
<dbReference type="GO" id="GO:0005737">
    <property type="term" value="C:cytoplasm"/>
    <property type="evidence" value="ECO:0007669"/>
    <property type="project" value="TreeGrafter"/>
</dbReference>
<dbReference type="GO" id="GO:0005524">
    <property type="term" value="F:ATP binding"/>
    <property type="evidence" value="ECO:0007669"/>
    <property type="project" value="InterPro"/>
</dbReference>
<name>A0A9N9C9Q8_9GLOM</name>
<feature type="domain" description="Protein kinase" evidence="1">
    <location>
        <begin position="149"/>
        <end position="418"/>
    </location>
</feature>
<gene>
    <name evidence="2" type="ORF">AMORRO_LOCUS7407</name>
</gene>
<dbReference type="CDD" id="cd00180">
    <property type="entry name" value="PKc"/>
    <property type="match status" value="1"/>
</dbReference>
<dbReference type="PANTHER" id="PTHR23257">
    <property type="entry name" value="SERINE-THREONINE PROTEIN KINASE"/>
    <property type="match status" value="1"/>
</dbReference>
<protein>
    <submittedName>
        <fullName evidence="2">7576_t:CDS:1</fullName>
    </submittedName>
</protein>
<proteinExistence type="predicted"/>
<dbReference type="GO" id="GO:0007165">
    <property type="term" value="P:signal transduction"/>
    <property type="evidence" value="ECO:0007669"/>
    <property type="project" value="TreeGrafter"/>
</dbReference>
<accession>A0A9N9C9Q8</accession>
<dbReference type="Gene3D" id="1.10.150.50">
    <property type="entry name" value="Transcription Factor, Ets-1"/>
    <property type="match status" value="1"/>
</dbReference>
<reference evidence="2" key="1">
    <citation type="submission" date="2021-06" db="EMBL/GenBank/DDBJ databases">
        <authorList>
            <person name="Kallberg Y."/>
            <person name="Tangrot J."/>
            <person name="Rosling A."/>
        </authorList>
    </citation>
    <scope>NUCLEOTIDE SEQUENCE</scope>
    <source>
        <strain evidence="2">CL551</strain>
    </source>
</reference>
<dbReference type="InterPro" id="IPR011009">
    <property type="entry name" value="Kinase-like_dom_sf"/>
</dbReference>
<keyword evidence="3" id="KW-1185">Reference proteome</keyword>
<dbReference type="AlphaFoldDB" id="A0A9N9C9Q8"/>
<dbReference type="InterPro" id="IPR050167">
    <property type="entry name" value="Ser_Thr_protein_kinase"/>
</dbReference>
<dbReference type="InterPro" id="IPR001245">
    <property type="entry name" value="Ser-Thr/Tyr_kinase_cat_dom"/>
</dbReference>
<dbReference type="PROSITE" id="PS50011">
    <property type="entry name" value="PROTEIN_KINASE_DOM"/>
    <property type="match status" value="1"/>
</dbReference>
<comment type="caution">
    <text evidence="2">The sequence shown here is derived from an EMBL/GenBank/DDBJ whole genome shotgun (WGS) entry which is preliminary data.</text>
</comment>
<dbReference type="GO" id="GO:0004672">
    <property type="term" value="F:protein kinase activity"/>
    <property type="evidence" value="ECO:0007669"/>
    <property type="project" value="InterPro"/>
</dbReference>
<evidence type="ECO:0000313" key="3">
    <source>
        <dbReference type="Proteomes" id="UP000789342"/>
    </source>
</evidence>
<sequence>MSASLKKNPSLNQFLLSNDLEQYQQQFLDAGANDNSIEDFIKTPSKEMRETLKEIGVKPFHINKLMNSLRDLKISLQGSQLLTTRNITSQLQLSSTTNASRGSRLSSTTSDASRLSSINVASQSSSSSLSTRTQKTLDISENEIRSRVYGNCPKCGLRRLDFVYCINCKHKEVTNNWTSGIKDLDDVIRETQLNTKPRRSSDIKTHWKCDDAGCIKIIGMTQDPETKEYIIVMEYANNGDLRSFLKNNFRHMAWKDKLYFLQRCIVGLGTIHEAGIVHRDLHCGNVLVTTYKAVRHVRHALIADLGLSLPYPDQKCKIDLAHQIISHGLRPTIAEGTPQCYRNLTMQCLDADPDKRPTTKKLGETIYKWWNNLNTFSSYGEPFDEITQQFIRADKLPCTSNYTSNYTSNNHTSNYKSE</sequence>
<dbReference type="SUPFAM" id="SSF47769">
    <property type="entry name" value="SAM/Pointed domain"/>
    <property type="match status" value="1"/>
</dbReference>
<dbReference type="InterPro" id="IPR000719">
    <property type="entry name" value="Prot_kinase_dom"/>
</dbReference>
<dbReference type="SUPFAM" id="SSF56112">
    <property type="entry name" value="Protein kinase-like (PK-like)"/>
    <property type="match status" value="1"/>
</dbReference>
<dbReference type="InterPro" id="IPR013761">
    <property type="entry name" value="SAM/pointed_sf"/>
</dbReference>
<dbReference type="OrthoDB" id="2384646at2759"/>
<dbReference type="Gene3D" id="1.10.510.10">
    <property type="entry name" value="Transferase(Phosphotransferase) domain 1"/>
    <property type="match status" value="2"/>
</dbReference>
<dbReference type="Pfam" id="PF07714">
    <property type="entry name" value="PK_Tyr_Ser-Thr"/>
    <property type="match status" value="1"/>
</dbReference>
<dbReference type="Proteomes" id="UP000789342">
    <property type="component" value="Unassembled WGS sequence"/>
</dbReference>
<dbReference type="EMBL" id="CAJVPV010005538">
    <property type="protein sequence ID" value="CAG8592434.1"/>
    <property type="molecule type" value="Genomic_DNA"/>
</dbReference>
<evidence type="ECO:0000259" key="1">
    <source>
        <dbReference type="PROSITE" id="PS50011"/>
    </source>
</evidence>
<evidence type="ECO:0000313" key="2">
    <source>
        <dbReference type="EMBL" id="CAG8592434.1"/>
    </source>
</evidence>